<dbReference type="PANTHER" id="PTHR23282:SF101">
    <property type="entry name" value="MAM DOMAIN-CONTAINING PROTEIN"/>
    <property type="match status" value="1"/>
</dbReference>
<evidence type="ECO:0000259" key="1">
    <source>
        <dbReference type="PROSITE" id="PS50060"/>
    </source>
</evidence>
<dbReference type="Pfam" id="PF00629">
    <property type="entry name" value="MAM"/>
    <property type="match status" value="1"/>
</dbReference>
<dbReference type="SUPFAM" id="SSF49899">
    <property type="entry name" value="Concanavalin A-like lectins/glucanases"/>
    <property type="match status" value="1"/>
</dbReference>
<dbReference type="SMART" id="SM00137">
    <property type="entry name" value="MAM"/>
    <property type="match status" value="1"/>
</dbReference>
<reference evidence="2" key="1">
    <citation type="submission" date="2021-04" db="EMBL/GenBank/DDBJ databases">
        <authorList>
            <consortium name="Molecular Ecology Group"/>
        </authorList>
    </citation>
    <scope>NUCLEOTIDE SEQUENCE</scope>
</reference>
<dbReference type="Proteomes" id="UP000678393">
    <property type="component" value="Unassembled WGS sequence"/>
</dbReference>
<dbReference type="EMBL" id="CAJHNH020000724">
    <property type="protein sequence ID" value="CAG5119495.1"/>
    <property type="molecule type" value="Genomic_DNA"/>
</dbReference>
<dbReference type="AlphaFoldDB" id="A0A8S3YV44"/>
<sequence length="204" mass="21778">VIVEGSGSSGNQGDIAIDDVSLVDGACTSVGANNSVNSLACDFELEDICGYTNAQENYMNWSRNVGFGIAGVSLDHTTRTAGGAFMAISGYVNWHGALRSIKVTAQGLYCLSFFYRQHGAMVGMLSVSLVDTIENSITQLWMVEVNIPLDQWDKAQISLNISSVVQVSFDAIMSGEAGSLSIDDISITNGSCETPRKLFSELQL</sequence>
<accession>A0A8S3YV44</accession>
<feature type="domain" description="MAM" evidence="1">
    <location>
        <begin position="39"/>
        <end position="194"/>
    </location>
</feature>
<keyword evidence="3" id="KW-1185">Reference proteome</keyword>
<dbReference type="InterPro" id="IPR000998">
    <property type="entry name" value="MAM_dom"/>
</dbReference>
<gene>
    <name evidence="2" type="ORF">CUNI_LOCUS5053</name>
</gene>
<feature type="domain" description="MAM" evidence="1">
    <location>
        <begin position="1"/>
        <end position="29"/>
    </location>
</feature>
<dbReference type="CDD" id="cd06263">
    <property type="entry name" value="MAM"/>
    <property type="match status" value="1"/>
</dbReference>
<dbReference type="InterPro" id="IPR051560">
    <property type="entry name" value="MAM_domain-containing"/>
</dbReference>
<evidence type="ECO:0000313" key="3">
    <source>
        <dbReference type="Proteomes" id="UP000678393"/>
    </source>
</evidence>
<dbReference type="OrthoDB" id="412155at2759"/>
<dbReference type="GO" id="GO:0016020">
    <property type="term" value="C:membrane"/>
    <property type="evidence" value="ECO:0007669"/>
    <property type="project" value="InterPro"/>
</dbReference>
<dbReference type="InterPro" id="IPR013320">
    <property type="entry name" value="ConA-like_dom_sf"/>
</dbReference>
<protein>
    <recommendedName>
        <fullName evidence="1">MAM domain-containing protein</fullName>
    </recommendedName>
</protein>
<dbReference type="PRINTS" id="PR00020">
    <property type="entry name" value="MAMDOMAIN"/>
</dbReference>
<dbReference type="Gene3D" id="2.60.120.200">
    <property type="match status" value="1"/>
</dbReference>
<organism evidence="2 3">
    <name type="scientific">Candidula unifasciata</name>
    <dbReference type="NCBI Taxonomy" id="100452"/>
    <lineage>
        <taxon>Eukaryota</taxon>
        <taxon>Metazoa</taxon>
        <taxon>Spiralia</taxon>
        <taxon>Lophotrochozoa</taxon>
        <taxon>Mollusca</taxon>
        <taxon>Gastropoda</taxon>
        <taxon>Heterobranchia</taxon>
        <taxon>Euthyneura</taxon>
        <taxon>Panpulmonata</taxon>
        <taxon>Eupulmonata</taxon>
        <taxon>Stylommatophora</taxon>
        <taxon>Helicina</taxon>
        <taxon>Helicoidea</taxon>
        <taxon>Geomitridae</taxon>
        <taxon>Candidula</taxon>
    </lineage>
</organism>
<comment type="caution">
    <text evidence="2">The sequence shown here is derived from an EMBL/GenBank/DDBJ whole genome shotgun (WGS) entry which is preliminary data.</text>
</comment>
<evidence type="ECO:0000313" key="2">
    <source>
        <dbReference type="EMBL" id="CAG5119495.1"/>
    </source>
</evidence>
<proteinExistence type="predicted"/>
<dbReference type="PROSITE" id="PS50060">
    <property type="entry name" value="MAM_2"/>
    <property type="match status" value="2"/>
</dbReference>
<feature type="non-terminal residue" evidence="2">
    <location>
        <position position="1"/>
    </location>
</feature>
<dbReference type="PANTHER" id="PTHR23282">
    <property type="entry name" value="APICAL ENDOSOMAL GLYCOPROTEIN PRECURSOR"/>
    <property type="match status" value="1"/>
</dbReference>
<name>A0A8S3YV44_9EUPU</name>